<name>A0A2J6A4H7_BACT4</name>
<dbReference type="PANTHER" id="PTHR43685">
    <property type="entry name" value="GLYCOSYLTRANSFERASE"/>
    <property type="match status" value="1"/>
</dbReference>
<proteinExistence type="predicted"/>
<dbReference type="EMBL" id="WCSB01000003">
    <property type="protein sequence ID" value="KAB4454329.1"/>
    <property type="molecule type" value="Genomic_DNA"/>
</dbReference>
<dbReference type="Proteomes" id="UP000460317">
    <property type="component" value="Unassembled WGS sequence"/>
</dbReference>
<dbReference type="Gene3D" id="3.40.50.2000">
    <property type="entry name" value="Glycogen Phosphorylase B"/>
    <property type="match status" value="1"/>
</dbReference>
<keyword evidence="1" id="KW-0808">Transferase</keyword>
<accession>A0A2J6A4H7</accession>
<dbReference type="CDD" id="cd00761">
    <property type="entry name" value="Glyco_tranf_GTA_type"/>
    <property type="match status" value="1"/>
</dbReference>
<comment type="caution">
    <text evidence="1">The sequence shown here is derived from an EMBL/GenBank/DDBJ whole genome shotgun (WGS) entry which is preliminary data.</text>
</comment>
<dbReference type="RefSeq" id="WP_070750810.1">
    <property type="nucleotide sequence ID" value="NZ_CAXTJI010000011.1"/>
</dbReference>
<dbReference type="GO" id="GO:0016740">
    <property type="term" value="F:transferase activity"/>
    <property type="evidence" value="ECO:0007669"/>
    <property type="project" value="UniProtKB-KW"/>
</dbReference>
<organism evidence="1 2">
    <name type="scientific">Bacteroides thetaiotaomicron</name>
    <dbReference type="NCBI Taxonomy" id="818"/>
    <lineage>
        <taxon>Bacteria</taxon>
        <taxon>Pseudomonadati</taxon>
        <taxon>Bacteroidota</taxon>
        <taxon>Bacteroidia</taxon>
        <taxon>Bacteroidales</taxon>
        <taxon>Bacteroidaceae</taxon>
        <taxon>Bacteroides</taxon>
    </lineage>
</organism>
<sequence length="622" mass="72773">MNKEYHVDGFSIIMPTYNQSEFIRRAILSVIEQTYASWELIIVDDGCTDGTEENVKDYLETYNNIAYIRNQTNKGMGHAINQGLAVARYSYIAYLPSDDFYYVNHLQDLKERFEESGDIVLVYSGMRYDLNDTVVYSSDYQTLGVREGYSLQLAQTAHRKTEDRWVERDEWVTDDLYRMFWCRLVDKGAFIPTNKISAYWTNHPNQRHKIISEKYGGGINPYRSFYHVRGPIKIHVSDYKFTDEEEIYKNFRHETVPSKDCLKILMVGELAFNPDRIYAFEEAGHQLYGLWMQRPTYCSTTVGPLPFGNVTDIPYDDYQNKIKEIKPDIIYALLNFGAIPLAYEVCKNFPDIPFVWHFKESSFHAIREGKWKELVYLYSHADGKIFINEEVKAWFEQFIPGMKQTFILDGDLPKKDYFDGALSKRLSETDNEIHTVLPGRNVGINDELITTMARESIHLHIYTENFHNQRMGYLRFLQELAPQHLHLHPHCAPENWLTEFSQYDAGWLHCFESENGGNVLNANWNDLNIPARLTTLAMAGLPMIQKDNSDHLVAMQTIAQKKDVGIFFKDADDLCRQLKDKKRMAILQENILKHRYEFSFDYHLPALISFFRDVIREKTRGM</sequence>
<dbReference type="InterPro" id="IPR029044">
    <property type="entry name" value="Nucleotide-diphossugar_trans"/>
</dbReference>
<dbReference type="PANTHER" id="PTHR43685:SF2">
    <property type="entry name" value="GLYCOSYLTRANSFERASE 2-LIKE DOMAIN-CONTAINING PROTEIN"/>
    <property type="match status" value="1"/>
</dbReference>
<evidence type="ECO:0000313" key="1">
    <source>
        <dbReference type="EMBL" id="KAB4454329.1"/>
    </source>
</evidence>
<dbReference type="Pfam" id="PF00535">
    <property type="entry name" value="Glycos_transf_2"/>
    <property type="match status" value="1"/>
</dbReference>
<dbReference type="InterPro" id="IPR001173">
    <property type="entry name" value="Glyco_trans_2-like"/>
</dbReference>
<gene>
    <name evidence="1" type="ORF">GAN93_05640</name>
</gene>
<evidence type="ECO:0000313" key="2">
    <source>
        <dbReference type="Proteomes" id="UP000460317"/>
    </source>
</evidence>
<dbReference type="Gene3D" id="3.90.550.10">
    <property type="entry name" value="Spore Coat Polysaccharide Biosynthesis Protein SpsA, Chain A"/>
    <property type="match status" value="1"/>
</dbReference>
<dbReference type="InterPro" id="IPR050834">
    <property type="entry name" value="Glycosyltransf_2"/>
</dbReference>
<dbReference type="AlphaFoldDB" id="A0A2J6A4H7"/>
<dbReference type="SUPFAM" id="SSF53448">
    <property type="entry name" value="Nucleotide-diphospho-sugar transferases"/>
    <property type="match status" value="1"/>
</dbReference>
<protein>
    <submittedName>
        <fullName evidence="1">Glycosyltransferase family 2 protein</fullName>
    </submittedName>
</protein>
<reference evidence="1 2" key="1">
    <citation type="journal article" date="2019" name="Nat. Med.">
        <title>A library of human gut bacterial isolates paired with longitudinal multiomics data enables mechanistic microbiome research.</title>
        <authorList>
            <person name="Poyet M."/>
            <person name="Groussin M."/>
            <person name="Gibbons S.M."/>
            <person name="Avila-Pacheco J."/>
            <person name="Jiang X."/>
            <person name="Kearney S.M."/>
            <person name="Perrotta A.R."/>
            <person name="Berdy B."/>
            <person name="Zhao S."/>
            <person name="Lieberman T.D."/>
            <person name="Swanson P.K."/>
            <person name="Smith M."/>
            <person name="Roesemann S."/>
            <person name="Alexander J.E."/>
            <person name="Rich S.A."/>
            <person name="Livny J."/>
            <person name="Vlamakis H."/>
            <person name="Clish C."/>
            <person name="Bullock K."/>
            <person name="Deik A."/>
            <person name="Scott J."/>
            <person name="Pierce K.A."/>
            <person name="Xavier R.J."/>
            <person name="Alm E.J."/>
        </authorList>
    </citation>
    <scope>NUCLEOTIDE SEQUENCE [LARGE SCALE GENOMIC DNA]</scope>
    <source>
        <strain evidence="1 2">BIOML-A165</strain>
    </source>
</reference>